<accession>A0ABY0ALN6</accession>
<comment type="caution">
    <text evidence="2">The sequence shown here is derived from an EMBL/GenBank/DDBJ whole genome shotgun (WGS) entry which is preliminary data.</text>
</comment>
<proteinExistence type="predicted"/>
<keyword evidence="2" id="KW-0378">Hydrolase</keyword>
<evidence type="ECO:0000313" key="2">
    <source>
        <dbReference type="EMBL" id="RTN17316.1"/>
    </source>
</evidence>
<dbReference type="PANTHER" id="PTHR30015">
    <property type="entry name" value="MRR RESTRICTION SYSTEM PROTEIN"/>
    <property type="match status" value="1"/>
</dbReference>
<sequence>MGAIWFDRYDLSNHLHEIIGHKSGVAASIEQICDLLSGTGFDDDIISSENHAFRIRSEDYDRLYYTLLYKIGATERPLNGIFEIFKLIREMEHKYGQKITSGINEIYRRHIEIETQKALNSGDKLLSPTGMIEEAGRRFGRKGLEALMLLIEAYDSALKHSPNTFMKFHQYKNIINLSDLFEQYKPIASEGEFLDQRFIDFLSNNTNKLGEIHWRKFEELTAECFKRFGYNIELGPGSNDDGVDIRAWNDKKEGAPSFIIQCKRLNSKIDKVTVKGLYADILHEGCELGFLVTSSEFSVGARNTVEARSYPIEEINKHNLNSWLKELRTPGTGIVRV</sequence>
<name>A0ABY0ALN6_9ENTR</name>
<protein>
    <submittedName>
        <fullName evidence="2">Restriction endonuclease</fullName>
    </submittedName>
</protein>
<evidence type="ECO:0000313" key="3">
    <source>
        <dbReference type="Proteomes" id="UP000278241"/>
    </source>
</evidence>
<dbReference type="InterPro" id="IPR052906">
    <property type="entry name" value="Type_IV_Methyl-Rstrct_Enzyme"/>
</dbReference>
<dbReference type="InterPro" id="IPR011335">
    <property type="entry name" value="Restrct_endonuc-II-like"/>
</dbReference>
<organism evidence="2 3">
    <name type="scientific">Enterobacter quasimori</name>
    <dbReference type="NCBI Taxonomy" id="2838947"/>
    <lineage>
        <taxon>Bacteria</taxon>
        <taxon>Pseudomonadati</taxon>
        <taxon>Pseudomonadota</taxon>
        <taxon>Gammaproteobacteria</taxon>
        <taxon>Enterobacterales</taxon>
        <taxon>Enterobacteriaceae</taxon>
        <taxon>Enterobacter</taxon>
    </lineage>
</organism>
<dbReference type="InterPro" id="IPR007560">
    <property type="entry name" value="Restrct_endonuc_IV_Mrr"/>
</dbReference>
<keyword evidence="2" id="KW-0540">Nuclease</keyword>
<evidence type="ECO:0000259" key="1">
    <source>
        <dbReference type="Pfam" id="PF04471"/>
    </source>
</evidence>
<reference evidence="2 3" key="1">
    <citation type="submission" date="2018-12" db="EMBL/GenBank/DDBJ databases">
        <title>The Batch Genome Submission of Enterobacter spp. strains.</title>
        <authorList>
            <person name="Wei L."/>
            <person name="Wu W."/>
            <person name="Lin J."/>
            <person name="Zhang X."/>
            <person name="Feng Y."/>
            <person name="Zong Z."/>
        </authorList>
    </citation>
    <scope>NUCLEOTIDE SEQUENCE [LARGE SCALE GENOMIC DNA]</scope>
    <source>
        <strain evidence="2 3">WCHEM090044</strain>
    </source>
</reference>
<gene>
    <name evidence="2" type="ORF">EKN94_22650</name>
</gene>
<dbReference type="Pfam" id="PF04471">
    <property type="entry name" value="Mrr_cat"/>
    <property type="match status" value="1"/>
</dbReference>
<dbReference type="PANTHER" id="PTHR30015:SF7">
    <property type="entry name" value="TYPE IV METHYL-DIRECTED RESTRICTION ENZYME ECOKMRR"/>
    <property type="match status" value="1"/>
</dbReference>
<dbReference type="EMBL" id="RXRX01000027">
    <property type="protein sequence ID" value="RTN17316.1"/>
    <property type="molecule type" value="Genomic_DNA"/>
</dbReference>
<keyword evidence="2" id="KW-0255">Endonuclease</keyword>
<dbReference type="Gene3D" id="3.40.1350.10">
    <property type="match status" value="1"/>
</dbReference>
<dbReference type="SUPFAM" id="SSF52980">
    <property type="entry name" value="Restriction endonuclease-like"/>
    <property type="match status" value="1"/>
</dbReference>
<dbReference type="RefSeq" id="WP_126546519.1">
    <property type="nucleotide sequence ID" value="NZ_RXRX01000027.1"/>
</dbReference>
<feature type="domain" description="Restriction endonuclease type IV Mrr" evidence="1">
    <location>
        <begin position="211"/>
        <end position="324"/>
    </location>
</feature>
<keyword evidence="3" id="KW-1185">Reference proteome</keyword>
<dbReference type="InterPro" id="IPR011856">
    <property type="entry name" value="tRNA_endonuc-like_dom_sf"/>
</dbReference>
<dbReference type="GO" id="GO:0004519">
    <property type="term" value="F:endonuclease activity"/>
    <property type="evidence" value="ECO:0007669"/>
    <property type="project" value="UniProtKB-KW"/>
</dbReference>
<dbReference type="Proteomes" id="UP000278241">
    <property type="component" value="Unassembled WGS sequence"/>
</dbReference>